<dbReference type="SUPFAM" id="SSF52833">
    <property type="entry name" value="Thioredoxin-like"/>
    <property type="match status" value="1"/>
</dbReference>
<dbReference type="AlphaFoldDB" id="A0A9X3ED11"/>
<dbReference type="InterPro" id="IPR006660">
    <property type="entry name" value="Arsenate_reductase-like"/>
</dbReference>
<accession>A0A9X3ED11</accession>
<comment type="similarity">
    <text evidence="1 2">Belongs to the ArsC family.</text>
</comment>
<dbReference type="Proteomes" id="UP001150830">
    <property type="component" value="Unassembled WGS sequence"/>
</dbReference>
<evidence type="ECO:0000313" key="3">
    <source>
        <dbReference type="EMBL" id="MCY0965324.1"/>
    </source>
</evidence>
<evidence type="ECO:0000313" key="4">
    <source>
        <dbReference type="Proteomes" id="UP001150830"/>
    </source>
</evidence>
<proteinExistence type="inferred from homology"/>
<reference evidence="3" key="1">
    <citation type="submission" date="2022-11" db="EMBL/GenBank/DDBJ databases">
        <title>Parathalassolutuus dongxingensis gen. nov., sp. nov., a novel member of family Oceanospirillaceae isolated from a coastal shrimp pond in Guangxi, China.</title>
        <authorList>
            <person name="Chen H."/>
        </authorList>
    </citation>
    <scope>NUCLEOTIDE SEQUENCE</scope>
    <source>
        <strain evidence="3">G-43</strain>
    </source>
</reference>
<name>A0A9X3ED11_9GAMM</name>
<dbReference type="PANTHER" id="PTHR30041">
    <property type="entry name" value="ARSENATE REDUCTASE"/>
    <property type="match status" value="1"/>
</dbReference>
<gene>
    <name evidence="3" type="ORF">OUO13_09010</name>
</gene>
<sequence>MAMQVQFYQKTGCGGNRKQLNWLREAGIDPEVLDLASTRWTAEQLTPFLAGMKVADWFNGSAPAVRDGLVKPDQLSAEEALALIIERPLLVKRPLIRAEADHQSEPLYLCGFDLPRLLAWLNLDNGIIERMPENPGSCQKGAGHMGCSGHHAEADV</sequence>
<keyword evidence="4" id="KW-1185">Reference proteome</keyword>
<dbReference type="PROSITE" id="PS51353">
    <property type="entry name" value="ARSC"/>
    <property type="match status" value="1"/>
</dbReference>
<dbReference type="Gene3D" id="3.40.30.10">
    <property type="entry name" value="Glutaredoxin"/>
    <property type="match status" value="1"/>
</dbReference>
<dbReference type="PANTHER" id="PTHR30041:SF4">
    <property type="entry name" value="ARSENATE REDUCTASE"/>
    <property type="match status" value="1"/>
</dbReference>
<protein>
    <recommendedName>
        <fullName evidence="5">Nitrogenase-associated protein</fullName>
    </recommendedName>
</protein>
<evidence type="ECO:0000256" key="1">
    <source>
        <dbReference type="ARBA" id="ARBA00007198"/>
    </source>
</evidence>
<dbReference type="InterPro" id="IPR036249">
    <property type="entry name" value="Thioredoxin-like_sf"/>
</dbReference>
<organism evidence="3 4">
    <name type="scientific">Parathalassolituus penaei</name>
    <dbReference type="NCBI Taxonomy" id="2997323"/>
    <lineage>
        <taxon>Bacteria</taxon>
        <taxon>Pseudomonadati</taxon>
        <taxon>Pseudomonadota</taxon>
        <taxon>Gammaproteobacteria</taxon>
        <taxon>Oceanospirillales</taxon>
        <taxon>Oceanospirillaceae</taxon>
        <taxon>Parathalassolituus</taxon>
    </lineage>
</organism>
<evidence type="ECO:0000256" key="2">
    <source>
        <dbReference type="PROSITE-ProRule" id="PRU01282"/>
    </source>
</evidence>
<comment type="caution">
    <text evidence="3">The sequence shown here is derived from an EMBL/GenBank/DDBJ whole genome shotgun (WGS) entry which is preliminary data.</text>
</comment>
<evidence type="ECO:0008006" key="5">
    <source>
        <dbReference type="Google" id="ProtNLM"/>
    </source>
</evidence>
<dbReference type="RefSeq" id="WP_283173535.1">
    <property type="nucleotide sequence ID" value="NZ_JAPNOA010000025.1"/>
</dbReference>
<dbReference type="EMBL" id="JAPNOA010000025">
    <property type="protein sequence ID" value="MCY0965324.1"/>
    <property type="molecule type" value="Genomic_DNA"/>
</dbReference>